<name>A0A5C7W3S7_AQUAC</name>
<dbReference type="SUPFAM" id="SSF53850">
    <property type="entry name" value="Periplasmic binding protein-like II"/>
    <property type="match status" value="1"/>
</dbReference>
<proteinExistence type="predicted"/>
<gene>
    <name evidence="2" type="ORF">E6Q69_10945</name>
</gene>
<reference evidence="2 3" key="1">
    <citation type="submission" date="2018-09" db="EMBL/GenBank/DDBJ databases">
        <title>Metagenome Assembled Genomes from an Advanced Water Purification Facility.</title>
        <authorList>
            <person name="Stamps B.W."/>
            <person name="Spear J.R."/>
        </authorList>
    </citation>
    <scope>NUCLEOTIDE SEQUENCE [LARGE SCALE GENOMIC DNA]</scope>
    <source>
        <strain evidence="2">Bin_52_1</strain>
    </source>
</reference>
<evidence type="ECO:0000313" key="3">
    <source>
        <dbReference type="Proteomes" id="UP000321110"/>
    </source>
</evidence>
<feature type="domain" description="LysR substrate-binding" evidence="1">
    <location>
        <begin position="46"/>
        <end position="121"/>
    </location>
</feature>
<protein>
    <submittedName>
        <fullName evidence="2">LysR family transcriptional regulator</fullName>
    </submittedName>
</protein>
<organism evidence="2 3">
    <name type="scientific">Aquipseudomonas alcaligenes</name>
    <name type="common">Pseudomonas alcaligenes</name>
    <dbReference type="NCBI Taxonomy" id="43263"/>
    <lineage>
        <taxon>Bacteria</taxon>
        <taxon>Pseudomonadati</taxon>
        <taxon>Pseudomonadota</taxon>
        <taxon>Gammaproteobacteria</taxon>
        <taxon>Pseudomonadales</taxon>
        <taxon>Pseudomonadaceae</taxon>
        <taxon>Aquipseudomonas</taxon>
    </lineage>
</organism>
<feature type="non-terminal residue" evidence="2">
    <location>
        <position position="1"/>
    </location>
</feature>
<evidence type="ECO:0000313" key="2">
    <source>
        <dbReference type="EMBL" id="TXI31653.1"/>
    </source>
</evidence>
<dbReference type="Pfam" id="PF03466">
    <property type="entry name" value="LysR_substrate"/>
    <property type="match status" value="1"/>
</dbReference>
<sequence length="123" mass="13007">AACLPGRGYVLGQVADVGAAEDERQAAFDLLAAGAAADEPWQAGASSARSEQVEGSLAFILSGAHIGYLPEHIAAPWEARGQLRALLPEELGFAVEFRLARHRARQPSEAQRALEEDLLAAFA</sequence>
<evidence type="ECO:0000259" key="1">
    <source>
        <dbReference type="Pfam" id="PF03466"/>
    </source>
</evidence>
<comment type="caution">
    <text evidence="2">The sequence shown here is derived from an EMBL/GenBank/DDBJ whole genome shotgun (WGS) entry which is preliminary data.</text>
</comment>
<dbReference type="Proteomes" id="UP000321110">
    <property type="component" value="Unassembled WGS sequence"/>
</dbReference>
<dbReference type="EMBL" id="SSFO01000179">
    <property type="protein sequence ID" value="TXI31653.1"/>
    <property type="molecule type" value="Genomic_DNA"/>
</dbReference>
<dbReference type="InterPro" id="IPR005119">
    <property type="entry name" value="LysR_subst-bd"/>
</dbReference>
<accession>A0A5C7W3S7</accession>
<dbReference type="AlphaFoldDB" id="A0A5C7W3S7"/>